<dbReference type="EMBL" id="GBHO01028067">
    <property type="protein sequence ID" value="JAG15537.1"/>
    <property type="molecule type" value="Transcribed_RNA"/>
</dbReference>
<keyword evidence="4 6" id="KW-0472">Membrane</keyword>
<evidence type="ECO:0000256" key="1">
    <source>
        <dbReference type="ARBA" id="ARBA00004141"/>
    </source>
</evidence>
<evidence type="ECO:0000313" key="8">
    <source>
        <dbReference type="EMBL" id="JAG15537.1"/>
    </source>
</evidence>
<comment type="subcellular location">
    <subcellularLocation>
        <location evidence="1">Membrane</location>
        <topology evidence="1">Multi-pass membrane protein</topology>
    </subcellularLocation>
</comment>
<proteinExistence type="predicted"/>
<feature type="transmembrane region" description="Helical" evidence="6">
    <location>
        <begin position="46"/>
        <end position="63"/>
    </location>
</feature>
<organism evidence="8">
    <name type="scientific">Lygus hesperus</name>
    <name type="common">Western plant bug</name>
    <dbReference type="NCBI Taxonomy" id="30085"/>
    <lineage>
        <taxon>Eukaryota</taxon>
        <taxon>Metazoa</taxon>
        <taxon>Ecdysozoa</taxon>
        <taxon>Arthropoda</taxon>
        <taxon>Hexapoda</taxon>
        <taxon>Insecta</taxon>
        <taxon>Pterygota</taxon>
        <taxon>Neoptera</taxon>
        <taxon>Paraneoptera</taxon>
        <taxon>Hemiptera</taxon>
        <taxon>Heteroptera</taxon>
        <taxon>Panheteroptera</taxon>
        <taxon>Cimicomorpha</taxon>
        <taxon>Miridae</taxon>
        <taxon>Mirini</taxon>
        <taxon>Lygus</taxon>
    </lineage>
</organism>
<protein>
    <submittedName>
        <fullName evidence="8">Metabotropic glutamate receptor</fullName>
    </submittedName>
</protein>
<dbReference type="PROSITE" id="PS50259">
    <property type="entry name" value="G_PROTEIN_RECEP_F3_4"/>
    <property type="match status" value="1"/>
</dbReference>
<evidence type="ECO:0000256" key="4">
    <source>
        <dbReference type="ARBA" id="ARBA00023136"/>
    </source>
</evidence>
<reference evidence="8" key="1">
    <citation type="journal article" date="2014" name="PLoS ONE">
        <title>Transcriptome-Based Identification of ABC Transporters in the Western Tarnished Plant Bug Lygus hesperus.</title>
        <authorList>
            <person name="Hull J.J."/>
            <person name="Chaney K."/>
            <person name="Geib S.M."/>
            <person name="Fabrick J.A."/>
            <person name="Brent C.S."/>
            <person name="Walsh D."/>
            <person name="Lavine L.C."/>
        </authorList>
    </citation>
    <scope>NUCLEOTIDE SEQUENCE</scope>
</reference>
<dbReference type="GO" id="GO:0016020">
    <property type="term" value="C:membrane"/>
    <property type="evidence" value="ECO:0007669"/>
    <property type="project" value="UniProtKB-SubCell"/>
</dbReference>
<name>A0A0A9X497_LYGHE</name>
<feature type="compositionally biased region" description="Polar residues" evidence="5">
    <location>
        <begin position="87"/>
        <end position="97"/>
    </location>
</feature>
<feature type="transmembrane region" description="Helical" evidence="6">
    <location>
        <begin position="6"/>
        <end position="25"/>
    </location>
</feature>
<feature type="domain" description="G-protein coupled receptors family 3 profile" evidence="7">
    <location>
        <begin position="1"/>
        <end position="40"/>
    </location>
</feature>
<dbReference type="AlphaFoldDB" id="A0A0A9X497"/>
<evidence type="ECO:0000256" key="3">
    <source>
        <dbReference type="ARBA" id="ARBA00022989"/>
    </source>
</evidence>
<evidence type="ECO:0000259" key="7">
    <source>
        <dbReference type="PROSITE" id="PS50259"/>
    </source>
</evidence>
<reference evidence="8" key="2">
    <citation type="submission" date="2014-07" db="EMBL/GenBank/DDBJ databases">
        <authorList>
            <person name="Hull J."/>
        </authorList>
    </citation>
    <scope>NUCLEOTIDE SEQUENCE</scope>
</reference>
<sequence length="120" mass="13115">MSVTINLSASVTVVCLLSPKLYIILVKPERNVRQSMMSTRKSALKSGVASVMVGTLPIAQGLVTSESLLRMQQGVGMPELKPVQLPKTLSKTTQTSPKHNRESSKKKKEQLQQHNNCNAT</sequence>
<evidence type="ECO:0000256" key="5">
    <source>
        <dbReference type="SAM" id="MobiDB-lite"/>
    </source>
</evidence>
<keyword evidence="2 6" id="KW-0812">Transmembrane</keyword>
<evidence type="ECO:0000256" key="6">
    <source>
        <dbReference type="SAM" id="Phobius"/>
    </source>
</evidence>
<evidence type="ECO:0000256" key="2">
    <source>
        <dbReference type="ARBA" id="ARBA00022692"/>
    </source>
</evidence>
<dbReference type="InterPro" id="IPR017978">
    <property type="entry name" value="GPCR_3_C"/>
</dbReference>
<gene>
    <name evidence="8" type="primary">mGluRA</name>
    <name evidence="8" type="ORF">CM83_103047</name>
</gene>
<keyword evidence="3 6" id="KW-1133">Transmembrane helix</keyword>
<accession>A0A0A9X497</accession>
<feature type="region of interest" description="Disordered" evidence="5">
    <location>
        <begin position="75"/>
        <end position="120"/>
    </location>
</feature>
<dbReference type="GO" id="GO:0004930">
    <property type="term" value="F:G protein-coupled receptor activity"/>
    <property type="evidence" value="ECO:0007669"/>
    <property type="project" value="InterPro"/>
</dbReference>
<keyword evidence="8" id="KW-0675">Receptor</keyword>